<evidence type="ECO:0000313" key="3">
    <source>
        <dbReference type="Proteomes" id="UP000784294"/>
    </source>
</evidence>
<name>A0A3S5CFP5_9PLAT</name>
<accession>A0A3S5CFP5</accession>
<reference evidence="2" key="1">
    <citation type="submission" date="2018-11" db="EMBL/GenBank/DDBJ databases">
        <authorList>
            <consortium name="Pathogen Informatics"/>
        </authorList>
    </citation>
    <scope>NUCLEOTIDE SEQUENCE</scope>
</reference>
<feature type="non-terminal residue" evidence="2">
    <location>
        <position position="1"/>
    </location>
</feature>
<dbReference type="Proteomes" id="UP000784294">
    <property type="component" value="Unassembled WGS sequence"/>
</dbReference>
<proteinExistence type="predicted"/>
<dbReference type="AlphaFoldDB" id="A0A3S5CFP5"/>
<comment type="caution">
    <text evidence="2">The sequence shown here is derived from an EMBL/GenBank/DDBJ whole genome shotgun (WGS) entry which is preliminary data.</text>
</comment>
<feature type="compositionally biased region" description="Low complexity" evidence="1">
    <location>
        <begin position="87"/>
        <end position="100"/>
    </location>
</feature>
<protein>
    <submittedName>
        <fullName evidence="2">Uncharacterized protein</fullName>
    </submittedName>
</protein>
<keyword evidence="3" id="KW-1185">Reference proteome</keyword>
<evidence type="ECO:0000313" key="2">
    <source>
        <dbReference type="EMBL" id="VEL17355.1"/>
    </source>
</evidence>
<dbReference type="EMBL" id="CAAALY010032253">
    <property type="protein sequence ID" value="VEL17355.1"/>
    <property type="molecule type" value="Genomic_DNA"/>
</dbReference>
<gene>
    <name evidence="2" type="ORF">PXEA_LOCUS10795</name>
</gene>
<sequence>TKLATQYRAAHINLNCVILTAIRQACEVGSTYEPSKSRQVAAEQALRACLEAGQQAINSMGQAAFSYCGPDNNIVLEALGALATVPSSKLPLSSSSGPGPVQEGQEDRLPEEGRFFLIIMMVN</sequence>
<organism evidence="2 3">
    <name type="scientific">Protopolystoma xenopodis</name>
    <dbReference type="NCBI Taxonomy" id="117903"/>
    <lineage>
        <taxon>Eukaryota</taxon>
        <taxon>Metazoa</taxon>
        <taxon>Spiralia</taxon>
        <taxon>Lophotrochozoa</taxon>
        <taxon>Platyhelminthes</taxon>
        <taxon>Monogenea</taxon>
        <taxon>Polyopisthocotylea</taxon>
        <taxon>Polystomatidea</taxon>
        <taxon>Polystomatidae</taxon>
        <taxon>Protopolystoma</taxon>
    </lineage>
</organism>
<evidence type="ECO:0000256" key="1">
    <source>
        <dbReference type="SAM" id="MobiDB-lite"/>
    </source>
</evidence>
<feature type="region of interest" description="Disordered" evidence="1">
    <location>
        <begin position="87"/>
        <end position="107"/>
    </location>
</feature>